<dbReference type="PROSITE" id="PS51197">
    <property type="entry name" value="HTH_RRF2_2"/>
    <property type="match status" value="1"/>
</dbReference>
<dbReference type="NCBIfam" id="TIGR00738">
    <property type="entry name" value="rrf2_super"/>
    <property type="match status" value="1"/>
</dbReference>
<dbReference type="GO" id="GO:0003700">
    <property type="term" value="F:DNA-binding transcription factor activity"/>
    <property type="evidence" value="ECO:0007669"/>
    <property type="project" value="TreeGrafter"/>
</dbReference>
<keyword evidence="1" id="KW-0238">DNA-binding</keyword>
<dbReference type="PANTHER" id="PTHR33221:SF5">
    <property type="entry name" value="HTH-TYPE TRANSCRIPTIONAL REGULATOR ISCR"/>
    <property type="match status" value="1"/>
</dbReference>
<dbReference type="Pfam" id="PF02082">
    <property type="entry name" value="Rrf2"/>
    <property type="match status" value="1"/>
</dbReference>
<dbReference type="SUPFAM" id="SSF46785">
    <property type="entry name" value="Winged helix' DNA-binding domain"/>
    <property type="match status" value="1"/>
</dbReference>
<dbReference type="InterPro" id="IPR036390">
    <property type="entry name" value="WH_DNA-bd_sf"/>
</dbReference>
<reference evidence="2 3" key="1">
    <citation type="submission" date="2015-09" db="EMBL/GenBank/DDBJ databases">
        <authorList>
            <consortium name="Pathogen Informatics"/>
        </authorList>
    </citation>
    <scope>NUCLEOTIDE SEQUENCE [LARGE SCALE GENOMIC DNA]</scope>
    <source>
        <strain evidence="2 3">2789STDY5834889</strain>
    </source>
</reference>
<accession>A0A175A999</accession>
<dbReference type="AlphaFoldDB" id="A0A175A999"/>
<proteinExistence type="predicted"/>
<dbReference type="GO" id="GO:0005829">
    <property type="term" value="C:cytosol"/>
    <property type="evidence" value="ECO:0007669"/>
    <property type="project" value="TreeGrafter"/>
</dbReference>
<evidence type="ECO:0000313" key="2">
    <source>
        <dbReference type="EMBL" id="CUQ93318.1"/>
    </source>
</evidence>
<dbReference type="PANTHER" id="PTHR33221">
    <property type="entry name" value="WINGED HELIX-TURN-HELIX TRANSCRIPTIONAL REGULATOR, RRF2 FAMILY"/>
    <property type="match status" value="1"/>
</dbReference>
<gene>
    <name evidence="2" type="primary">cymR_3</name>
    <name evidence="2" type="ORF">ERS852502_02860</name>
</gene>
<dbReference type="OrthoDB" id="9808360at2"/>
<evidence type="ECO:0000256" key="1">
    <source>
        <dbReference type="ARBA" id="ARBA00023125"/>
    </source>
</evidence>
<dbReference type="Proteomes" id="UP000078383">
    <property type="component" value="Unassembled WGS sequence"/>
</dbReference>
<dbReference type="EMBL" id="CZBX01000024">
    <property type="protein sequence ID" value="CUQ93318.1"/>
    <property type="molecule type" value="Genomic_DNA"/>
</dbReference>
<dbReference type="GO" id="GO:0003677">
    <property type="term" value="F:DNA binding"/>
    <property type="evidence" value="ECO:0007669"/>
    <property type="project" value="UniProtKB-KW"/>
</dbReference>
<dbReference type="Gene3D" id="1.10.10.10">
    <property type="entry name" value="Winged helix-like DNA-binding domain superfamily/Winged helix DNA-binding domain"/>
    <property type="match status" value="1"/>
</dbReference>
<dbReference type="RefSeq" id="WP_055173633.1">
    <property type="nucleotide sequence ID" value="NZ_CZBX01000024.1"/>
</dbReference>
<evidence type="ECO:0000313" key="3">
    <source>
        <dbReference type="Proteomes" id="UP000078383"/>
    </source>
</evidence>
<sequence>MKLSKKSRYGLRALIDLAVNSRTELVSLGSIAQRNDISAQYLEHVFSALRKAHIVKSMKGSQGGYFLERDPKEITVAQIVEALEGTYDLEDEVDRNNVERGDQEAIQHLIIDRINDCVQEILEDVTLKDLVAAYEGYQDSVEGMYYI</sequence>
<dbReference type="InterPro" id="IPR000944">
    <property type="entry name" value="Tscrpt_reg_Rrf2"/>
</dbReference>
<organism evidence="2 3">
    <name type="scientific">[Ruminococcus] torques</name>
    <dbReference type="NCBI Taxonomy" id="33039"/>
    <lineage>
        <taxon>Bacteria</taxon>
        <taxon>Bacillati</taxon>
        <taxon>Bacillota</taxon>
        <taxon>Clostridia</taxon>
        <taxon>Lachnospirales</taxon>
        <taxon>Lachnospiraceae</taxon>
        <taxon>Mediterraneibacter</taxon>
    </lineage>
</organism>
<name>A0A175A999_9FIRM</name>
<protein>
    <submittedName>
        <fullName evidence="2">Cysteine metabolism repressor</fullName>
    </submittedName>
</protein>
<dbReference type="InterPro" id="IPR036388">
    <property type="entry name" value="WH-like_DNA-bd_sf"/>
</dbReference>